<sequence>MKYPRGSGLFPVVLISLCTSAICCMFAGILDLQAQRKSSAAFLRARAGAAARRVLRAGIPLMQRRCWSTVDAWFSMGTQAAYISNLFQRSRIYELGGFTCSELSRLQSDVQISWVLYLAK</sequence>
<keyword evidence="1" id="KW-0812">Transmembrane</keyword>
<evidence type="ECO:0000313" key="2">
    <source>
        <dbReference type="EMBL" id="KAF2403613.1"/>
    </source>
</evidence>
<keyword evidence="3" id="KW-1185">Reference proteome</keyword>
<dbReference type="EMBL" id="ML996689">
    <property type="protein sequence ID" value="KAF2403613.1"/>
    <property type="molecule type" value="Genomic_DNA"/>
</dbReference>
<gene>
    <name evidence="2" type="ORF">EJ06DRAFT_284979</name>
</gene>
<proteinExistence type="predicted"/>
<name>A0A6G1I5N4_9PEZI</name>
<organism evidence="2 3">
    <name type="scientific">Trichodelitschia bisporula</name>
    <dbReference type="NCBI Taxonomy" id="703511"/>
    <lineage>
        <taxon>Eukaryota</taxon>
        <taxon>Fungi</taxon>
        <taxon>Dikarya</taxon>
        <taxon>Ascomycota</taxon>
        <taxon>Pezizomycotina</taxon>
        <taxon>Dothideomycetes</taxon>
        <taxon>Dothideomycetes incertae sedis</taxon>
        <taxon>Phaeotrichales</taxon>
        <taxon>Phaeotrichaceae</taxon>
        <taxon>Trichodelitschia</taxon>
    </lineage>
</organism>
<keyword evidence="1" id="KW-1133">Transmembrane helix</keyword>
<reference evidence="2" key="1">
    <citation type="journal article" date="2020" name="Stud. Mycol.">
        <title>101 Dothideomycetes genomes: a test case for predicting lifestyles and emergence of pathogens.</title>
        <authorList>
            <person name="Haridas S."/>
            <person name="Albert R."/>
            <person name="Binder M."/>
            <person name="Bloem J."/>
            <person name="Labutti K."/>
            <person name="Salamov A."/>
            <person name="Andreopoulos B."/>
            <person name="Baker S."/>
            <person name="Barry K."/>
            <person name="Bills G."/>
            <person name="Bluhm B."/>
            <person name="Cannon C."/>
            <person name="Castanera R."/>
            <person name="Culley D."/>
            <person name="Daum C."/>
            <person name="Ezra D."/>
            <person name="Gonzalez J."/>
            <person name="Henrissat B."/>
            <person name="Kuo A."/>
            <person name="Liang C."/>
            <person name="Lipzen A."/>
            <person name="Lutzoni F."/>
            <person name="Magnuson J."/>
            <person name="Mondo S."/>
            <person name="Nolan M."/>
            <person name="Ohm R."/>
            <person name="Pangilinan J."/>
            <person name="Park H.-J."/>
            <person name="Ramirez L."/>
            <person name="Alfaro M."/>
            <person name="Sun H."/>
            <person name="Tritt A."/>
            <person name="Yoshinaga Y."/>
            <person name="Zwiers L.-H."/>
            <person name="Turgeon B."/>
            <person name="Goodwin S."/>
            <person name="Spatafora J."/>
            <person name="Crous P."/>
            <person name="Grigoriev I."/>
        </authorList>
    </citation>
    <scope>NUCLEOTIDE SEQUENCE</scope>
    <source>
        <strain evidence="2">CBS 262.69</strain>
    </source>
</reference>
<dbReference type="Proteomes" id="UP000799640">
    <property type="component" value="Unassembled WGS sequence"/>
</dbReference>
<keyword evidence="1" id="KW-0472">Membrane</keyword>
<evidence type="ECO:0000256" key="1">
    <source>
        <dbReference type="SAM" id="Phobius"/>
    </source>
</evidence>
<feature type="transmembrane region" description="Helical" evidence="1">
    <location>
        <begin position="12"/>
        <end position="30"/>
    </location>
</feature>
<accession>A0A6G1I5N4</accession>
<protein>
    <submittedName>
        <fullName evidence="2">Uncharacterized protein</fullName>
    </submittedName>
</protein>
<evidence type="ECO:0000313" key="3">
    <source>
        <dbReference type="Proteomes" id="UP000799640"/>
    </source>
</evidence>
<dbReference type="AlphaFoldDB" id="A0A6G1I5N4"/>